<dbReference type="GO" id="GO:0005506">
    <property type="term" value="F:iron ion binding"/>
    <property type="evidence" value="ECO:0007669"/>
    <property type="project" value="InterPro"/>
</dbReference>
<dbReference type="CDD" id="cd11056">
    <property type="entry name" value="CYP6-like"/>
    <property type="match status" value="1"/>
</dbReference>
<keyword evidence="12 15" id="KW-0503">Monooxygenase</keyword>
<keyword evidence="18" id="KW-1185">Reference proteome</keyword>
<evidence type="ECO:0000256" key="16">
    <source>
        <dbReference type="SAM" id="Phobius"/>
    </source>
</evidence>
<dbReference type="STRING" id="104421.E2AEG4"/>
<keyword evidence="11 14" id="KW-0408">Iron</keyword>
<dbReference type="InterPro" id="IPR001128">
    <property type="entry name" value="Cyt_P450"/>
</dbReference>
<comment type="function">
    <text evidence="2">May be involved in the metabolism of insect hormones and in the breakdown of synthetic insecticides.</text>
</comment>
<keyword evidence="9" id="KW-0492">Microsome</keyword>
<feature type="transmembrane region" description="Helical" evidence="16">
    <location>
        <begin position="224"/>
        <end position="244"/>
    </location>
</feature>
<dbReference type="Pfam" id="PF00067">
    <property type="entry name" value="p450"/>
    <property type="match status" value="1"/>
</dbReference>
<reference evidence="17 18" key="1">
    <citation type="journal article" date="2010" name="Science">
        <title>Genomic comparison of the ants Camponotus floridanus and Harpegnathos saltator.</title>
        <authorList>
            <person name="Bonasio R."/>
            <person name="Zhang G."/>
            <person name="Ye C."/>
            <person name="Mutti N.S."/>
            <person name="Fang X."/>
            <person name="Qin N."/>
            <person name="Donahue G."/>
            <person name="Yang P."/>
            <person name="Li Q."/>
            <person name="Li C."/>
            <person name="Zhang P."/>
            <person name="Huang Z."/>
            <person name="Berger S.L."/>
            <person name="Reinberg D."/>
            <person name="Wang J."/>
            <person name="Liebig J."/>
        </authorList>
    </citation>
    <scope>NUCLEOTIDE SEQUENCE [LARGE SCALE GENOMIC DNA]</scope>
    <source>
        <strain evidence="18">C129</strain>
    </source>
</reference>
<dbReference type="FunFam" id="1.10.630.10:FF:000042">
    <property type="entry name" value="Cytochrome P450"/>
    <property type="match status" value="1"/>
</dbReference>
<evidence type="ECO:0000256" key="10">
    <source>
        <dbReference type="ARBA" id="ARBA00023002"/>
    </source>
</evidence>
<keyword evidence="16" id="KW-0812">Transmembrane</keyword>
<feature type="transmembrane region" description="Helical" evidence="16">
    <location>
        <begin position="6"/>
        <end position="21"/>
    </location>
</feature>
<evidence type="ECO:0000313" key="17">
    <source>
        <dbReference type="EMBL" id="EFN68175.1"/>
    </source>
</evidence>
<dbReference type="AlphaFoldDB" id="E2AEG4"/>
<keyword evidence="10 15" id="KW-0560">Oxidoreductase</keyword>
<dbReference type="PRINTS" id="PR00385">
    <property type="entry name" value="P450"/>
</dbReference>
<sequence length="502" mass="57483">MAVVLISLIIGALLAFYFYLIQKNKYWQKRGVPCANGALPGVGHMLEVICMKMTLPERSRKIYKDNMNRSMIGFYNFTTPSLIIMEPELVKTVLQTNFTNFSKNTVDIDPSLDPLLAHNPFVNTGDKWINGRKRLTYAFSSMRLKILLEGVKSVCVTMESYLDNKMKDTGKIELELKDLYSRYTMQVVAAVGFGVEGFCFDDEKDDISIRKIGQVIFNSSKRSMLMFALIFFVPSLNKIFRMSFIPKHVDSFFRKLVADCMEQRRKNETCKNDFLHLMAELERISGDKFDLEMVTAQAMSFFLDGYETSSTVMSFVGFQLATHPKVQEKLRKEIITVLDKYDGVITYEGLKEMTYMDQVLNESQRIMPAAPILQKQCTEECELRGSDGLVCRVGPETQIVIPIHSLQEDSRYWENPEVFDPERFSPENKHNIEKYAFLPFGEGPRMCVGMRMALLQLKAGLAATLKKYSLELSPKTQVPLKMIPNTILPTPKGGLWVIFRQL</sequence>
<evidence type="ECO:0000256" key="1">
    <source>
        <dbReference type="ARBA" id="ARBA00001971"/>
    </source>
</evidence>
<dbReference type="InterPro" id="IPR036396">
    <property type="entry name" value="Cyt_P450_sf"/>
</dbReference>
<feature type="binding site" description="axial binding residue" evidence="14">
    <location>
        <position position="447"/>
    </location>
    <ligand>
        <name>heme</name>
        <dbReference type="ChEBI" id="CHEBI:30413"/>
    </ligand>
    <ligandPart>
        <name>Fe</name>
        <dbReference type="ChEBI" id="CHEBI:18248"/>
    </ligandPart>
</feature>
<keyword evidence="6 14" id="KW-0349">Heme</keyword>
<dbReference type="FunCoup" id="E2AEG4">
    <property type="interactions" value="15"/>
</dbReference>
<evidence type="ECO:0000256" key="4">
    <source>
        <dbReference type="ARBA" id="ARBA00004406"/>
    </source>
</evidence>
<dbReference type="InterPro" id="IPR017972">
    <property type="entry name" value="Cyt_P450_CS"/>
</dbReference>
<evidence type="ECO:0000256" key="2">
    <source>
        <dbReference type="ARBA" id="ARBA00003690"/>
    </source>
</evidence>
<organism evidence="18">
    <name type="scientific">Camponotus floridanus</name>
    <name type="common">Florida carpenter ant</name>
    <dbReference type="NCBI Taxonomy" id="104421"/>
    <lineage>
        <taxon>Eukaryota</taxon>
        <taxon>Metazoa</taxon>
        <taxon>Ecdysozoa</taxon>
        <taxon>Arthropoda</taxon>
        <taxon>Hexapoda</taxon>
        <taxon>Insecta</taxon>
        <taxon>Pterygota</taxon>
        <taxon>Neoptera</taxon>
        <taxon>Endopterygota</taxon>
        <taxon>Hymenoptera</taxon>
        <taxon>Apocrita</taxon>
        <taxon>Aculeata</taxon>
        <taxon>Formicoidea</taxon>
        <taxon>Formicidae</taxon>
        <taxon>Formicinae</taxon>
        <taxon>Camponotus</taxon>
    </lineage>
</organism>
<dbReference type="InterPro" id="IPR050476">
    <property type="entry name" value="Insect_CytP450_Detox"/>
</dbReference>
<comment type="subcellular location">
    <subcellularLocation>
        <location evidence="4">Endoplasmic reticulum membrane</location>
        <topology evidence="4">Peripheral membrane protein</topology>
    </subcellularLocation>
    <subcellularLocation>
        <location evidence="3">Microsome membrane</location>
        <topology evidence="3">Peripheral membrane protein</topology>
    </subcellularLocation>
</comment>
<dbReference type="GO" id="GO:0005789">
    <property type="term" value="C:endoplasmic reticulum membrane"/>
    <property type="evidence" value="ECO:0007669"/>
    <property type="project" value="UniProtKB-SubCell"/>
</dbReference>
<evidence type="ECO:0000256" key="7">
    <source>
        <dbReference type="ARBA" id="ARBA00022723"/>
    </source>
</evidence>
<proteinExistence type="inferred from homology"/>
<dbReference type="PROSITE" id="PS00086">
    <property type="entry name" value="CYTOCHROME_P450"/>
    <property type="match status" value="1"/>
</dbReference>
<keyword evidence="7 14" id="KW-0479">Metal-binding</keyword>
<dbReference type="Gene3D" id="1.10.630.10">
    <property type="entry name" value="Cytochrome P450"/>
    <property type="match status" value="1"/>
</dbReference>
<keyword evidence="8" id="KW-0256">Endoplasmic reticulum</keyword>
<evidence type="ECO:0000256" key="14">
    <source>
        <dbReference type="PIRSR" id="PIRSR602401-1"/>
    </source>
</evidence>
<gene>
    <name evidence="17" type="ORF">EAG_06164</name>
</gene>
<evidence type="ECO:0000256" key="15">
    <source>
        <dbReference type="RuleBase" id="RU000461"/>
    </source>
</evidence>
<keyword evidence="13 16" id="KW-0472">Membrane</keyword>
<comment type="cofactor">
    <cofactor evidence="1 14">
        <name>heme</name>
        <dbReference type="ChEBI" id="CHEBI:30413"/>
    </cofactor>
</comment>
<evidence type="ECO:0000256" key="12">
    <source>
        <dbReference type="ARBA" id="ARBA00023033"/>
    </source>
</evidence>
<evidence type="ECO:0000256" key="3">
    <source>
        <dbReference type="ARBA" id="ARBA00004174"/>
    </source>
</evidence>
<dbReference type="GO" id="GO:0016705">
    <property type="term" value="F:oxidoreductase activity, acting on paired donors, with incorporation or reduction of molecular oxygen"/>
    <property type="evidence" value="ECO:0007669"/>
    <property type="project" value="InterPro"/>
</dbReference>
<evidence type="ECO:0000256" key="9">
    <source>
        <dbReference type="ARBA" id="ARBA00022848"/>
    </source>
</evidence>
<dbReference type="InterPro" id="IPR002401">
    <property type="entry name" value="Cyt_P450_E_grp-I"/>
</dbReference>
<dbReference type="GO" id="GO:0020037">
    <property type="term" value="F:heme binding"/>
    <property type="evidence" value="ECO:0007669"/>
    <property type="project" value="InterPro"/>
</dbReference>
<dbReference type="PRINTS" id="PR00463">
    <property type="entry name" value="EP450I"/>
</dbReference>
<keyword evidence="16" id="KW-1133">Transmembrane helix</keyword>
<dbReference type="Proteomes" id="UP000000311">
    <property type="component" value="Unassembled WGS sequence"/>
</dbReference>
<name>E2AEG4_CAMFO</name>
<evidence type="ECO:0000256" key="8">
    <source>
        <dbReference type="ARBA" id="ARBA00022824"/>
    </source>
</evidence>
<dbReference type="EMBL" id="GL438838">
    <property type="protein sequence ID" value="EFN68175.1"/>
    <property type="molecule type" value="Genomic_DNA"/>
</dbReference>
<dbReference type="OrthoDB" id="2789670at2759"/>
<dbReference type="OMA" id="CTEKFEL"/>
<dbReference type="InParanoid" id="E2AEG4"/>
<evidence type="ECO:0000256" key="5">
    <source>
        <dbReference type="ARBA" id="ARBA00010617"/>
    </source>
</evidence>
<dbReference type="PANTHER" id="PTHR24292">
    <property type="entry name" value="CYTOCHROME P450"/>
    <property type="match status" value="1"/>
</dbReference>
<dbReference type="GO" id="GO:0004497">
    <property type="term" value="F:monooxygenase activity"/>
    <property type="evidence" value="ECO:0007669"/>
    <property type="project" value="UniProtKB-KW"/>
</dbReference>
<dbReference type="PANTHER" id="PTHR24292:SF84">
    <property type="entry name" value="CYTOCHROME P450 28A5-RELATED"/>
    <property type="match status" value="1"/>
</dbReference>
<evidence type="ECO:0000256" key="11">
    <source>
        <dbReference type="ARBA" id="ARBA00023004"/>
    </source>
</evidence>
<evidence type="ECO:0000313" key="18">
    <source>
        <dbReference type="Proteomes" id="UP000000311"/>
    </source>
</evidence>
<comment type="similarity">
    <text evidence="5 15">Belongs to the cytochrome P450 family.</text>
</comment>
<accession>E2AEG4</accession>
<protein>
    <submittedName>
        <fullName evidence="17">Cytochrome P450 6j1</fullName>
    </submittedName>
</protein>
<dbReference type="KEGG" id="cfo:105251515"/>
<evidence type="ECO:0000256" key="6">
    <source>
        <dbReference type="ARBA" id="ARBA00022617"/>
    </source>
</evidence>
<evidence type="ECO:0000256" key="13">
    <source>
        <dbReference type="ARBA" id="ARBA00023136"/>
    </source>
</evidence>
<dbReference type="SUPFAM" id="SSF48264">
    <property type="entry name" value="Cytochrome P450"/>
    <property type="match status" value="1"/>
</dbReference>